<dbReference type="RefSeq" id="YP_009001281.1">
    <property type="nucleotide sequence ID" value="NC_023423.1"/>
</dbReference>
<dbReference type="GO" id="GO:0003924">
    <property type="term" value="F:GTPase activity"/>
    <property type="evidence" value="ECO:0007669"/>
    <property type="project" value="InterPro"/>
</dbReference>
<protein>
    <submittedName>
        <fullName evidence="1">Rab-like GTPase</fullName>
    </submittedName>
</protein>
<dbReference type="EMBL" id="KF740664">
    <property type="protein sequence ID" value="AHH01946.1"/>
    <property type="molecule type" value="Genomic_DNA"/>
</dbReference>
<dbReference type="InterPro" id="IPR027417">
    <property type="entry name" value="P-loop_NTPase"/>
</dbReference>
<name>W5S5E6_9VIRU</name>
<dbReference type="GO" id="GO:0005525">
    <property type="term" value="F:GTP binding"/>
    <property type="evidence" value="ECO:0007669"/>
    <property type="project" value="InterPro"/>
</dbReference>
<keyword evidence="2" id="KW-1185">Reference proteome</keyword>
<accession>W5S5E6</accession>
<dbReference type="Pfam" id="PF00071">
    <property type="entry name" value="Ras"/>
    <property type="match status" value="1"/>
</dbReference>
<reference evidence="1 2" key="1">
    <citation type="journal article" date="2014" name="Proc. Natl. Acad. Sci. U.S.A.">
        <title>Thirty-thousand-year-old distant relative of giant icosahedral DNA viruses with a pandoravirus morphology.</title>
        <authorList>
            <person name="Legendre M."/>
            <person name="Bartoli J."/>
            <person name="Shmakova L."/>
            <person name="Jeudy S."/>
            <person name="Labadie K."/>
            <person name="Adrait A."/>
            <person name="Lescot M."/>
            <person name="Poirot O."/>
            <person name="Bertaux L."/>
            <person name="Bruley C."/>
            <person name="Coute Y."/>
            <person name="Rivkina E."/>
            <person name="Abergel C."/>
            <person name="Claverie J.M."/>
        </authorList>
    </citation>
    <scope>NUCLEOTIDE SEQUENCE [LARGE SCALE GENOMIC DNA]</scope>
    <source>
        <strain evidence="1">P1084-T</strain>
    </source>
</reference>
<dbReference type="Proteomes" id="UP000202176">
    <property type="component" value="Segment"/>
</dbReference>
<evidence type="ECO:0000313" key="2">
    <source>
        <dbReference type="Proteomes" id="UP000202176"/>
    </source>
</evidence>
<evidence type="ECO:0000313" key="1">
    <source>
        <dbReference type="EMBL" id="AHH01946.1"/>
    </source>
</evidence>
<proteinExistence type="predicted"/>
<gene>
    <name evidence="1" type="ORF">pv_380</name>
</gene>
<dbReference type="Gene3D" id="3.40.50.300">
    <property type="entry name" value="P-loop containing nucleotide triphosphate hydrolases"/>
    <property type="match status" value="1"/>
</dbReference>
<dbReference type="KEGG" id="vg:18266407"/>
<sequence>MEFHEIFAEKFDTRSVEKRCNILLVGDSGTQKTRFHNSYVEEEQFCRNDEPSGKIVKLGSVSSNFPPGTSTVAHFYEVSDPDTETFEKWVKKAQWILIFFNFEDRQSFKNLPCWFNRIRKLRPTFTQISFVGMNSDSTSEDKVSQEEMKKLDFCLNPNFGIFKVEGNNMWAGSDKVYNFVLDHAYLTDVDLSDD</sequence>
<organism evidence="1 2">
    <name type="scientific">Pithovirus sibericum</name>
    <dbReference type="NCBI Taxonomy" id="1450746"/>
    <lineage>
        <taxon>Viruses</taxon>
        <taxon>Pithoviruses</taxon>
        <taxon>Orthopithovirinae</taxon>
        <taxon>Alphapithovirus</taxon>
        <taxon>Alphapithovirus sibericum</taxon>
    </lineage>
</organism>
<dbReference type="GeneID" id="18266407"/>
<dbReference type="SUPFAM" id="SSF52540">
    <property type="entry name" value="P-loop containing nucleoside triphosphate hydrolases"/>
    <property type="match status" value="1"/>
</dbReference>
<dbReference type="InterPro" id="IPR001806">
    <property type="entry name" value="Small_GTPase"/>
</dbReference>